<protein>
    <submittedName>
        <fullName evidence="6">Uncharacterized protein</fullName>
    </submittedName>
</protein>
<keyword evidence="4" id="KW-0539">Nucleus</keyword>
<comment type="subcellular location">
    <subcellularLocation>
        <location evidence="1">Nucleus</location>
    </subcellularLocation>
</comment>
<dbReference type="PANTHER" id="PTHR13408">
    <property type="entry name" value="DNA-DIRECTED RNA POLYMERASE III"/>
    <property type="match status" value="1"/>
</dbReference>
<feature type="compositionally biased region" description="Basic and acidic residues" evidence="5">
    <location>
        <begin position="145"/>
        <end position="159"/>
    </location>
</feature>
<feature type="region of interest" description="Disordered" evidence="5">
    <location>
        <begin position="127"/>
        <end position="159"/>
    </location>
</feature>
<reference evidence="6 7" key="1">
    <citation type="submission" date="2022-07" db="EMBL/GenBank/DDBJ databases">
        <title>Genome-wide signatures of adaptation to extreme environments.</title>
        <authorList>
            <person name="Cho C.H."/>
            <person name="Yoon H.S."/>
        </authorList>
    </citation>
    <scope>NUCLEOTIDE SEQUENCE [LARGE SCALE GENOMIC DNA]</scope>
    <source>
        <strain evidence="6 7">108.79 E11</strain>
    </source>
</reference>
<gene>
    <name evidence="6" type="ORF">GAYE_SCF17G3786</name>
</gene>
<dbReference type="EMBL" id="JANCYU010000034">
    <property type="protein sequence ID" value="KAK4525877.1"/>
    <property type="molecule type" value="Genomic_DNA"/>
</dbReference>
<comment type="caution">
    <text evidence="6">The sequence shown here is derived from an EMBL/GenBank/DDBJ whole genome shotgun (WGS) entry which is preliminary data.</text>
</comment>
<evidence type="ECO:0000256" key="1">
    <source>
        <dbReference type="ARBA" id="ARBA00004123"/>
    </source>
</evidence>
<dbReference type="Proteomes" id="UP001300502">
    <property type="component" value="Unassembled WGS sequence"/>
</dbReference>
<evidence type="ECO:0000256" key="3">
    <source>
        <dbReference type="ARBA" id="ARBA00023163"/>
    </source>
</evidence>
<name>A0AAV9IER1_9RHOD</name>
<keyword evidence="2" id="KW-0240">DNA-directed RNA polymerase</keyword>
<accession>A0AAV9IER1</accession>
<sequence length="320" mass="36785">MTEKRDKVPIVPRGRFAPTIPNERRRRKQQVTIQSEKKPNGQPQTSVESCTENTTKNEKRETTPKTPENTCTNCIKQEPKVQTTTTISSSNQDEKTRFELESSDEEYMATSQVDNIHQTLHTATTRPSSLLPVILPTSSNSTKESQQKEEKEKSNLKKESVTSQLLEEKGWFFVQLPPILPIPEREVREFPEEKEETVDENSSLEAKMQELKYLMSQNESQLYPDIRHMESCKLGTLRLFPSGRAELIIHGMTCEVLQGAETNFLEKAMQVDWEKNSISELGDIRRRLICVPNVHNQHHKMTPEVDSSSYFMKMEGKTNS</sequence>
<dbReference type="InterPro" id="IPR007811">
    <property type="entry name" value="RPC4"/>
</dbReference>
<keyword evidence="7" id="KW-1185">Reference proteome</keyword>
<feature type="compositionally biased region" description="Polar residues" evidence="5">
    <location>
        <begin position="41"/>
        <end position="50"/>
    </location>
</feature>
<feature type="compositionally biased region" description="Polar residues" evidence="5">
    <location>
        <begin position="71"/>
        <end position="91"/>
    </location>
</feature>
<keyword evidence="3" id="KW-0804">Transcription</keyword>
<dbReference type="GO" id="GO:0003677">
    <property type="term" value="F:DNA binding"/>
    <property type="evidence" value="ECO:0007669"/>
    <property type="project" value="InterPro"/>
</dbReference>
<dbReference type="GO" id="GO:0005666">
    <property type="term" value="C:RNA polymerase III complex"/>
    <property type="evidence" value="ECO:0007669"/>
    <property type="project" value="InterPro"/>
</dbReference>
<organism evidence="6 7">
    <name type="scientific">Galdieria yellowstonensis</name>
    <dbReference type="NCBI Taxonomy" id="3028027"/>
    <lineage>
        <taxon>Eukaryota</taxon>
        <taxon>Rhodophyta</taxon>
        <taxon>Bangiophyceae</taxon>
        <taxon>Galdieriales</taxon>
        <taxon>Galdieriaceae</taxon>
        <taxon>Galdieria</taxon>
    </lineage>
</organism>
<evidence type="ECO:0000313" key="6">
    <source>
        <dbReference type="EMBL" id="KAK4525877.1"/>
    </source>
</evidence>
<proteinExistence type="predicted"/>
<evidence type="ECO:0000256" key="2">
    <source>
        <dbReference type="ARBA" id="ARBA00022478"/>
    </source>
</evidence>
<evidence type="ECO:0000256" key="4">
    <source>
        <dbReference type="ARBA" id="ARBA00023242"/>
    </source>
</evidence>
<evidence type="ECO:0000313" key="7">
    <source>
        <dbReference type="Proteomes" id="UP001300502"/>
    </source>
</evidence>
<feature type="region of interest" description="Disordered" evidence="5">
    <location>
        <begin position="1"/>
        <end position="102"/>
    </location>
</feature>
<dbReference type="Pfam" id="PF05132">
    <property type="entry name" value="RNA_pol_Rpc4"/>
    <property type="match status" value="1"/>
</dbReference>
<dbReference type="GO" id="GO:0042797">
    <property type="term" value="P:tRNA transcription by RNA polymerase III"/>
    <property type="evidence" value="ECO:0007669"/>
    <property type="project" value="TreeGrafter"/>
</dbReference>
<evidence type="ECO:0000256" key="5">
    <source>
        <dbReference type="SAM" id="MobiDB-lite"/>
    </source>
</evidence>
<dbReference type="AlphaFoldDB" id="A0AAV9IER1"/>
<dbReference type="PANTHER" id="PTHR13408:SF0">
    <property type="entry name" value="DNA-DIRECTED RNA POLYMERASE III SUBUNIT RPC4"/>
    <property type="match status" value="1"/>
</dbReference>